<dbReference type="EMBL" id="AP019869">
    <property type="protein sequence ID" value="BBN08119.1"/>
    <property type="molecule type" value="Genomic_DNA"/>
</dbReference>
<sequence>MTAARSLEALCRSRSATVLNCRRIVTPLSTPFSLVSYSCRPVVCSSLLRVWNSSKLQCAGRAFWIWK</sequence>
<name>A0AAF6B7Y5_MARPO</name>
<evidence type="ECO:0000313" key="2">
    <source>
        <dbReference type="Proteomes" id="UP001162541"/>
    </source>
</evidence>
<protein>
    <submittedName>
        <fullName evidence="1">Uncharacterized protein</fullName>
    </submittedName>
</protein>
<evidence type="ECO:0000313" key="1">
    <source>
        <dbReference type="EMBL" id="BBN08119.1"/>
    </source>
</evidence>
<proteinExistence type="predicted"/>
<organism evidence="1 2">
    <name type="scientific">Marchantia polymorpha subsp. ruderalis</name>
    <dbReference type="NCBI Taxonomy" id="1480154"/>
    <lineage>
        <taxon>Eukaryota</taxon>
        <taxon>Viridiplantae</taxon>
        <taxon>Streptophyta</taxon>
        <taxon>Embryophyta</taxon>
        <taxon>Marchantiophyta</taxon>
        <taxon>Marchantiopsida</taxon>
        <taxon>Marchantiidae</taxon>
        <taxon>Marchantiales</taxon>
        <taxon>Marchantiaceae</taxon>
        <taxon>Marchantia</taxon>
    </lineage>
</organism>
<gene>
    <name evidence="1" type="ORF">Mp_4g09040</name>
</gene>
<accession>A0AAF6B7Y5</accession>
<dbReference type="AlphaFoldDB" id="A0AAF6B7Y5"/>
<reference evidence="2" key="1">
    <citation type="journal article" date="2020" name="Curr. Biol.">
        <title>Chromatin organization in early land plants reveals an ancestral association between H3K27me3, transposons, and constitutive heterochromatin.</title>
        <authorList>
            <person name="Montgomery S.A."/>
            <person name="Tanizawa Y."/>
            <person name="Galik B."/>
            <person name="Wang N."/>
            <person name="Ito T."/>
            <person name="Mochizuki T."/>
            <person name="Akimcheva S."/>
            <person name="Bowman J.L."/>
            <person name="Cognat V."/>
            <person name="Marechal-Drouard L."/>
            <person name="Ekker H."/>
            <person name="Hong S.F."/>
            <person name="Kohchi T."/>
            <person name="Lin S.S."/>
            <person name="Liu L.D."/>
            <person name="Nakamura Y."/>
            <person name="Valeeva L.R."/>
            <person name="Shakirov E.V."/>
            <person name="Shippen D.E."/>
            <person name="Wei W.L."/>
            <person name="Yagura M."/>
            <person name="Yamaoka S."/>
            <person name="Yamato K.T."/>
            <person name="Liu C."/>
            <person name="Berger F."/>
        </authorList>
    </citation>
    <scope>NUCLEOTIDE SEQUENCE [LARGE SCALE GENOMIC DNA]</scope>
    <source>
        <strain evidence="2">Tak-1</strain>
    </source>
</reference>
<dbReference type="Proteomes" id="UP001162541">
    <property type="component" value="Chromosome 4"/>
</dbReference>